<keyword evidence="14" id="KW-0482">Metalloprotease</keyword>
<dbReference type="Pfam" id="PF08453">
    <property type="entry name" value="Peptidase_M9_N"/>
    <property type="match status" value="1"/>
</dbReference>
<evidence type="ECO:0000256" key="3">
    <source>
        <dbReference type="ARBA" id="ARBA00001947"/>
    </source>
</evidence>
<name>A0ABU3PD66_9BURK</name>
<organism evidence="18 19">
    <name type="scientific">Roseateles aquae</name>
    <dbReference type="NCBI Taxonomy" id="3077235"/>
    <lineage>
        <taxon>Bacteria</taxon>
        <taxon>Pseudomonadati</taxon>
        <taxon>Pseudomonadota</taxon>
        <taxon>Betaproteobacteria</taxon>
        <taxon>Burkholderiales</taxon>
        <taxon>Sphaerotilaceae</taxon>
        <taxon>Roseateles</taxon>
    </lineage>
</organism>
<dbReference type="InterPro" id="IPR000601">
    <property type="entry name" value="PKD_dom"/>
</dbReference>
<dbReference type="PROSITE" id="PS50093">
    <property type="entry name" value="PKD"/>
    <property type="match status" value="2"/>
</dbReference>
<evidence type="ECO:0000256" key="14">
    <source>
        <dbReference type="ARBA" id="ARBA00023049"/>
    </source>
</evidence>
<feature type="compositionally biased region" description="Basic and acidic residues" evidence="16">
    <location>
        <begin position="28"/>
        <end position="45"/>
    </location>
</feature>
<keyword evidence="12" id="KW-0106">Calcium</keyword>
<evidence type="ECO:0000256" key="5">
    <source>
        <dbReference type="ARBA" id="ARBA00012653"/>
    </source>
</evidence>
<dbReference type="SUPFAM" id="SSF49299">
    <property type="entry name" value="PKD domain"/>
    <property type="match status" value="2"/>
</dbReference>
<dbReference type="Pfam" id="PF18911">
    <property type="entry name" value="PKD_4"/>
    <property type="match status" value="2"/>
</dbReference>
<evidence type="ECO:0000256" key="10">
    <source>
        <dbReference type="ARBA" id="ARBA00022801"/>
    </source>
</evidence>
<evidence type="ECO:0000256" key="1">
    <source>
        <dbReference type="ARBA" id="ARBA00000424"/>
    </source>
</evidence>
<dbReference type="Gene3D" id="1.10.390.20">
    <property type="match status" value="1"/>
</dbReference>
<dbReference type="EC" id="3.4.24.3" evidence="5"/>
<dbReference type="GO" id="GO:0004222">
    <property type="term" value="F:metalloendopeptidase activity"/>
    <property type="evidence" value="ECO:0007669"/>
    <property type="project" value="UniProtKB-EC"/>
</dbReference>
<protein>
    <recommendedName>
        <fullName evidence="5">microbial collagenase</fullName>
        <ecNumber evidence="5">3.4.24.3</ecNumber>
    </recommendedName>
</protein>
<evidence type="ECO:0000256" key="9">
    <source>
        <dbReference type="ARBA" id="ARBA00022729"/>
    </source>
</evidence>
<evidence type="ECO:0000256" key="15">
    <source>
        <dbReference type="ARBA" id="ARBA00023145"/>
    </source>
</evidence>
<comment type="cofactor">
    <cofactor evidence="2">
        <name>Ca(2+)</name>
        <dbReference type="ChEBI" id="CHEBI:29108"/>
    </cofactor>
</comment>
<evidence type="ECO:0000256" key="4">
    <source>
        <dbReference type="ARBA" id="ARBA00004613"/>
    </source>
</evidence>
<feature type="compositionally biased region" description="Polar residues" evidence="16">
    <location>
        <begin position="50"/>
        <end position="59"/>
    </location>
</feature>
<sequence length="910" mass="98134">MSFCLSLAHASPTASGPMPQSKDASLLHVDHQKDKAQKQDAKDRPPVSAERSQPKSASSVRAKLSARQQLAAAACDTTVFTTRSGSALAEAVRTSTVECVNALFSLRGTDAQRAFNETQMRSVADGLRSYAGSYNGTNSSGVLQLILFLRAGYYVQFNDAGSVGSYGTALKTSIRAALDALYANANIFQVSDANGDVLSEAVTLIDSSTENARYAWVVKRLLDSYSSSWNSSYNMKAAVNSTFTVLWRGHQNADFQALVKSDVTLQYAVNDFTNRNWGLIGTPESYLVSNAARELSRFLQYPTLLSTTRPQIQALMSRGGLNTPSQAIWIGLADMTDYYDPGQCSTYSSCNWKPRAEAAVLPLKQVCSPSLTLRAQAMSAAELNATCSSVINEESYFHNKLGTNRTPVAGDNNSSLELVIFDSSYDYQDYAGPLFGIDTNNGGMYIEGDPTQAGNVPRFYAYEAEWVKPTFEVWNLNHEYTHYLDGRFDMYGDFSAGISTPQIWWIEGLAEHVSYCYRNVTYTDALNEAKTKRYALSTLFDTTYDNADQTRIYNWGFLAVSFMMDKHPTDLQTLLGYYRKGDWTGARNLEKSTIGSRYDSEFNSWLTTVPTSNVNCNAKVPPSGGSSAQAPSAAFKTSIAGLTVNFSDASTDPNGNSTITSRLWSFGDGTTSTATNPSKTYAKAGSYSVTLKVTDNTNLSNTSAPQTVTVSGTPPVNQAPTSNFSYSPSGLTVNFTDRSTDADGTIASRLWTFGDGTTSTATNPVKTYSSAGNYSVTLKVTDNGGLSTTSAAQTVSVASVPPSTCPSRSDSMANGCVRSGLAGAAGDLLYYFIYVDKPNVQLTISTSGGSGNADLYVNTQGWATPTAHNYRSTNSGNAESVVVPVYTPGYVYLTVSGKTAFNGLSLSTRY</sequence>
<dbReference type="SMART" id="SM00089">
    <property type="entry name" value="PKD"/>
    <property type="match status" value="2"/>
</dbReference>
<evidence type="ECO:0000259" key="17">
    <source>
        <dbReference type="PROSITE" id="PS50093"/>
    </source>
</evidence>
<gene>
    <name evidence="18" type="ORF">RQP53_14420</name>
</gene>
<keyword evidence="7" id="KW-0645">Protease</keyword>
<dbReference type="InterPro" id="IPR002169">
    <property type="entry name" value="Peptidase_M9A/M9B"/>
</dbReference>
<dbReference type="CDD" id="cd00146">
    <property type="entry name" value="PKD"/>
    <property type="match status" value="2"/>
</dbReference>
<reference evidence="18" key="1">
    <citation type="submission" date="2023-09" db="EMBL/GenBank/DDBJ databases">
        <title>Paucibacter sp. APW11 Genome sequencing and assembly.</title>
        <authorList>
            <person name="Kim I."/>
        </authorList>
    </citation>
    <scope>NUCLEOTIDE SEQUENCE</scope>
    <source>
        <strain evidence="18">APW11</strain>
    </source>
</reference>
<comment type="caution">
    <text evidence="18">The sequence shown here is derived from an EMBL/GenBank/DDBJ whole genome shotgun (WGS) entry which is preliminary data.</text>
</comment>
<comment type="cofactor">
    <cofactor evidence="3">
        <name>Zn(2+)</name>
        <dbReference type="ChEBI" id="CHEBI:29105"/>
    </cofactor>
</comment>
<keyword evidence="11" id="KW-0862">Zinc</keyword>
<feature type="region of interest" description="Disordered" evidence="16">
    <location>
        <begin position="1"/>
        <end position="61"/>
    </location>
</feature>
<feature type="domain" description="PKD" evidence="17">
    <location>
        <begin position="716"/>
        <end position="797"/>
    </location>
</feature>
<evidence type="ECO:0000256" key="2">
    <source>
        <dbReference type="ARBA" id="ARBA00001913"/>
    </source>
</evidence>
<feature type="domain" description="PKD" evidence="17">
    <location>
        <begin position="627"/>
        <end position="710"/>
    </location>
</feature>
<dbReference type="EMBL" id="JAVXZY010000005">
    <property type="protein sequence ID" value="MDT9000464.1"/>
    <property type="molecule type" value="Genomic_DNA"/>
</dbReference>
<dbReference type="Gene3D" id="2.60.40.10">
    <property type="entry name" value="Immunoglobulins"/>
    <property type="match status" value="2"/>
</dbReference>
<dbReference type="Pfam" id="PF01752">
    <property type="entry name" value="Peptidase_M9"/>
    <property type="match status" value="1"/>
</dbReference>
<dbReference type="Pfam" id="PF04151">
    <property type="entry name" value="PPC"/>
    <property type="match status" value="1"/>
</dbReference>
<keyword evidence="13" id="KW-0843">Virulence</keyword>
<feature type="region of interest" description="Disordered" evidence="16">
    <location>
        <begin position="697"/>
        <end position="724"/>
    </location>
</feature>
<keyword evidence="8" id="KW-0479">Metal-binding</keyword>
<dbReference type="InterPro" id="IPR035986">
    <property type="entry name" value="PKD_dom_sf"/>
</dbReference>
<dbReference type="InterPro" id="IPR013661">
    <property type="entry name" value="Peptidase_M9_N_dom"/>
</dbReference>
<evidence type="ECO:0000256" key="11">
    <source>
        <dbReference type="ARBA" id="ARBA00022833"/>
    </source>
</evidence>
<keyword evidence="9" id="KW-0732">Signal</keyword>
<dbReference type="PANTHER" id="PTHR13062:SF9">
    <property type="entry name" value="MICROBIAL COLLAGENASE"/>
    <property type="match status" value="1"/>
</dbReference>
<accession>A0ABU3PD66</accession>
<keyword evidence="15" id="KW-0865">Zymogen</keyword>
<dbReference type="Proteomes" id="UP001246372">
    <property type="component" value="Unassembled WGS sequence"/>
</dbReference>
<dbReference type="InterPro" id="IPR007280">
    <property type="entry name" value="Peptidase_C_arc/bac"/>
</dbReference>
<comment type="catalytic activity">
    <reaction evidence="1">
        <text>Digestion of native collagen in the triple helical region at Xaa-|-Gly bonds. With synthetic peptides, a preference is shown for Gly at P3 and P1', Pro and Ala at P2 and P2', and hydroxyproline, Ala or Arg at P3'.</text>
        <dbReference type="EC" id="3.4.24.3"/>
    </reaction>
</comment>
<keyword evidence="10 18" id="KW-0378">Hydrolase</keyword>
<dbReference type="Gene3D" id="2.60.120.380">
    <property type="match status" value="1"/>
</dbReference>
<keyword evidence="6" id="KW-0964">Secreted</keyword>
<evidence type="ECO:0000256" key="16">
    <source>
        <dbReference type="SAM" id="MobiDB-lite"/>
    </source>
</evidence>
<dbReference type="PRINTS" id="PR00931">
    <property type="entry name" value="MICOLLPTASE"/>
</dbReference>
<evidence type="ECO:0000256" key="8">
    <source>
        <dbReference type="ARBA" id="ARBA00022723"/>
    </source>
</evidence>
<dbReference type="InterPro" id="IPR022409">
    <property type="entry name" value="PKD/Chitinase_dom"/>
</dbReference>
<evidence type="ECO:0000256" key="12">
    <source>
        <dbReference type="ARBA" id="ARBA00022837"/>
    </source>
</evidence>
<dbReference type="RefSeq" id="WP_315651052.1">
    <property type="nucleotide sequence ID" value="NZ_JAVXZY010000005.1"/>
</dbReference>
<keyword evidence="19" id="KW-1185">Reference proteome</keyword>
<dbReference type="PANTHER" id="PTHR13062">
    <property type="entry name" value="COLLAGENASE"/>
    <property type="match status" value="1"/>
</dbReference>
<comment type="subcellular location">
    <subcellularLocation>
        <location evidence="4">Secreted</location>
    </subcellularLocation>
</comment>
<dbReference type="Gene3D" id="3.40.30.160">
    <property type="entry name" value="Collagenase ColT, N-terminal domain"/>
    <property type="match status" value="1"/>
</dbReference>
<proteinExistence type="predicted"/>
<evidence type="ECO:0000256" key="7">
    <source>
        <dbReference type="ARBA" id="ARBA00022670"/>
    </source>
</evidence>
<evidence type="ECO:0000256" key="13">
    <source>
        <dbReference type="ARBA" id="ARBA00023026"/>
    </source>
</evidence>
<dbReference type="InterPro" id="IPR013783">
    <property type="entry name" value="Ig-like_fold"/>
</dbReference>
<evidence type="ECO:0000256" key="6">
    <source>
        <dbReference type="ARBA" id="ARBA00022525"/>
    </source>
</evidence>
<evidence type="ECO:0000313" key="18">
    <source>
        <dbReference type="EMBL" id="MDT9000464.1"/>
    </source>
</evidence>
<evidence type="ECO:0000313" key="19">
    <source>
        <dbReference type="Proteomes" id="UP001246372"/>
    </source>
</evidence>